<reference evidence="3" key="2">
    <citation type="submission" date="2019-02" db="EMBL/GenBank/DDBJ databases">
        <title>Granulicella sibirica sp. nov., a psychrotolerant acidobacterium isolated from an organic soil layer in forested tundra, West Siberia.</title>
        <authorList>
            <person name="Oshkin I.Y."/>
            <person name="Kulichevskaya I.S."/>
            <person name="Rijpstra W.I.C."/>
            <person name="Sinninghe Damste J.S."/>
            <person name="Rakitin A.L."/>
            <person name="Ravin N.V."/>
            <person name="Dedysh S.N."/>
        </authorList>
    </citation>
    <scope>NUCLEOTIDE SEQUENCE [LARGE SCALE GENOMIC DNA]</scope>
    <source>
        <strain evidence="3">AF10</strain>
    </source>
</reference>
<protein>
    <submittedName>
        <fullName evidence="2">Uncharacterized protein</fullName>
    </submittedName>
</protein>
<comment type="caution">
    <text evidence="2">The sequence shown here is derived from an EMBL/GenBank/DDBJ whole genome shotgun (WGS) entry which is preliminary data.</text>
</comment>
<dbReference type="EMBL" id="RDSM01000001">
    <property type="protein sequence ID" value="RXH57673.1"/>
    <property type="molecule type" value="Genomic_DNA"/>
</dbReference>
<dbReference type="AlphaFoldDB" id="A0A4Q0T250"/>
<dbReference type="Proteomes" id="UP000289437">
    <property type="component" value="Unassembled WGS sequence"/>
</dbReference>
<organism evidence="2 3">
    <name type="scientific">Granulicella sibirica</name>
    <dbReference type="NCBI Taxonomy" id="2479048"/>
    <lineage>
        <taxon>Bacteria</taxon>
        <taxon>Pseudomonadati</taxon>
        <taxon>Acidobacteriota</taxon>
        <taxon>Terriglobia</taxon>
        <taxon>Terriglobales</taxon>
        <taxon>Acidobacteriaceae</taxon>
        <taxon>Granulicella</taxon>
    </lineage>
</organism>
<evidence type="ECO:0000313" key="2">
    <source>
        <dbReference type="EMBL" id="RXH57673.1"/>
    </source>
</evidence>
<reference evidence="2 3" key="1">
    <citation type="submission" date="2018-11" db="EMBL/GenBank/DDBJ databases">
        <authorList>
            <person name="Mardanov A.V."/>
            <person name="Ravin N.V."/>
            <person name="Dedysh S.N."/>
        </authorList>
    </citation>
    <scope>NUCLEOTIDE SEQUENCE [LARGE SCALE GENOMIC DNA]</scope>
    <source>
        <strain evidence="2 3">AF10</strain>
    </source>
</reference>
<evidence type="ECO:0000256" key="1">
    <source>
        <dbReference type="SAM" id="MobiDB-lite"/>
    </source>
</evidence>
<feature type="compositionally biased region" description="Acidic residues" evidence="1">
    <location>
        <begin position="142"/>
        <end position="154"/>
    </location>
</feature>
<proteinExistence type="predicted"/>
<accession>A0A4Q0T250</accession>
<feature type="region of interest" description="Disordered" evidence="1">
    <location>
        <begin position="142"/>
        <end position="163"/>
    </location>
</feature>
<name>A0A4Q0T250_9BACT</name>
<keyword evidence="3" id="KW-1185">Reference proteome</keyword>
<sequence>MAEDFTTTTMICMFHSAESAQAAVVDLLALGLSESEIAVVGDARTELTGSTPTSTLQAMRVPEGDISMLIDGLRDGGTVVAVMAPEVLADRIEDIFQDQSAAKVTERVIETNAAYPEVTGQFVNPEKLHLDTTGHNRLDIESGTEEEAEEEPIDAIDPLNRVD</sequence>
<gene>
    <name evidence="2" type="ORF">GRAN_0983</name>
</gene>
<dbReference type="OrthoDB" id="9888944at2"/>
<evidence type="ECO:0000313" key="3">
    <source>
        <dbReference type="Proteomes" id="UP000289437"/>
    </source>
</evidence>
<dbReference type="RefSeq" id="WP_128911808.1">
    <property type="nucleotide sequence ID" value="NZ_RDSM01000001.1"/>
</dbReference>